<dbReference type="SUPFAM" id="SSF51658">
    <property type="entry name" value="Xylose isomerase-like"/>
    <property type="match status" value="1"/>
</dbReference>
<evidence type="ECO:0000313" key="2">
    <source>
        <dbReference type="EMBL" id="KUN35089.1"/>
    </source>
</evidence>
<organism evidence="2 3">
    <name type="scientific">Streptomyces longwoodensis</name>
    <dbReference type="NCBI Taxonomy" id="68231"/>
    <lineage>
        <taxon>Bacteria</taxon>
        <taxon>Bacillati</taxon>
        <taxon>Actinomycetota</taxon>
        <taxon>Actinomycetes</taxon>
        <taxon>Kitasatosporales</taxon>
        <taxon>Streptomycetaceae</taxon>
        <taxon>Streptomyces</taxon>
    </lineage>
</organism>
<keyword evidence="3" id="KW-1185">Reference proteome</keyword>
<dbReference type="EMBL" id="LMWS01000034">
    <property type="protein sequence ID" value="KUN35089.1"/>
    <property type="molecule type" value="Genomic_DNA"/>
</dbReference>
<feature type="domain" description="Xylose isomerase-like TIM barrel" evidence="1">
    <location>
        <begin position="44"/>
        <end position="283"/>
    </location>
</feature>
<evidence type="ECO:0000259" key="1">
    <source>
        <dbReference type="Pfam" id="PF01261"/>
    </source>
</evidence>
<reference evidence="2 3" key="1">
    <citation type="submission" date="2015-10" db="EMBL/GenBank/DDBJ databases">
        <title>Draft genome sequence of Streptomyces longwoodensis DSM 41677, type strain for the species Streptomyces longwoodensis.</title>
        <authorList>
            <person name="Ruckert C."/>
            <person name="Winkler A."/>
            <person name="Kalinowski J."/>
            <person name="Kampfer P."/>
            <person name="Glaeser S."/>
        </authorList>
    </citation>
    <scope>NUCLEOTIDE SEQUENCE [LARGE SCALE GENOMIC DNA]</scope>
    <source>
        <strain evidence="2 3">DSM 41677</strain>
    </source>
</reference>
<dbReference type="InterPro" id="IPR050312">
    <property type="entry name" value="IolE/XylAMocC-like"/>
</dbReference>
<dbReference type="Pfam" id="PF01261">
    <property type="entry name" value="AP_endonuc_2"/>
    <property type="match status" value="1"/>
</dbReference>
<dbReference type="GeneID" id="91428192"/>
<dbReference type="InterPro" id="IPR036237">
    <property type="entry name" value="Xyl_isomerase-like_sf"/>
</dbReference>
<protein>
    <submittedName>
        <fullName evidence="2">Myo-inosose-2 dehydratase</fullName>
    </submittedName>
</protein>
<dbReference type="AlphaFoldDB" id="A0A101QS36"/>
<dbReference type="Gene3D" id="3.20.20.150">
    <property type="entry name" value="Divalent-metal-dependent TIM barrel enzymes"/>
    <property type="match status" value="1"/>
</dbReference>
<dbReference type="Proteomes" id="UP000053271">
    <property type="component" value="Unassembled WGS sequence"/>
</dbReference>
<dbReference type="InterPro" id="IPR013022">
    <property type="entry name" value="Xyl_isomerase-like_TIM-brl"/>
</dbReference>
<dbReference type="NCBIfam" id="TIGR04379">
    <property type="entry name" value="myo_inos_iolE"/>
    <property type="match status" value="1"/>
</dbReference>
<dbReference type="PANTHER" id="PTHR12110">
    <property type="entry name" value="HYDROXYPYRUVATE ISOMERASE"/>
    <property type="match status" value="1"/>
</dbReference>
<dbReference type="RefSeq" id="WP_067239101.1">
    <property type="nucleotide sequence ID" value="NZ_KQ948559.1"/>
</dbReference>
<dbReference type="PANTHER" id="PTHR12110:SF41">
    <property type="entry name" value="INOSOSE DEHYDRATASE"/>
    <property type="match status" value="1"/>
</dbReference>
<gene>
    <name evidence="2" type="ORF">AQJ30_26825</name>
</gene>
<sequence>MTGAVPNLGSNKVSLGVTPTLWWNDDFPLLDIGIPFEQCVSEMALAGFQGCSIGHKFPADPAELKEALDLRGLKVSEPWVSTYFTIGELDRTVENFRRQLAFLEAVGGQDIVVAEFGLSSHLQPIPVFDHRPEFTDEEWSLLTSGLDTIGRLAADHGMRLCYHHHMGTGVQTAEDIDRLLAGTDPDHVHLLLDTGHLRFAGDDPLETAERHQERIKHVHLKNVRQPVADKVRSDRLSFQEGIQQGVFTVPGDPDGVIDFQPVLATLGNAGYEGWLVVEAEQDPSKACPLAYAKMARSYLAEVLGW</sequence>
<accession>A0A101QS36</accession>
<evidence type="ECO:0000313" key="3">
    <source>
        <dbReference type="Proteomes" id="UP000053271"/>
    </source>
</evidence>
<name>A0A101QS36_9ACTN</name>
<comment type="caution">
    <text evidence="2">The sequence shown here is derived from an EMBL/GenBank/DDBJ whole genome shotgun (WGS) entry which is preliminary data.</text>
</comment>
<dbReference type="STRING" id="68231.AQJ30_26825"/>
<dbReference type="InterPro" id="IPR030823">
    <property type="entry name" value="IolE/MocC"/>
</dbReference>
<proteinExistence type="predicted"/>